<protein>
    <submittedName>
        <fullName evidence="1">Uncharacterized protein</fullName>
    </submittedName>
</protein>
<evidence type="ECO:0000313" key="2">
    <source>
        <dbReference type="Proteomes" id="UP001177021"/>
    </source>
</evidence>
<gene>
    <name evidence="1" type="ORF">MILVUS5_LOCUS8911</name>
</gene>
<evidence type="ECO:0000313" key="1">
    <source>
        <dbReference type="EMBL" id="CAJ2638763.1"/>
    </source>
</evidence>
<proteinExistence type="predicted"/>
<dbReference type="Proteomes" id="UP001177021">
    <property type="component" value="Unassembled WGS sequence"/>
</dbReference>
<sequence>MCGFLIVSSKEPLAVQLFCVSLWKIWFFRNQVIFKQAVFYPIVVASGAHGFVEEFNLANPVTHAERCLRPPMEWSAPSHNFLKVNIDAGRDNLGKVTWGIVIRNHNKEAIYAAMEKSEVVAEPILAETLGLRWGMQVVRNRHLSNVVFELDASVVVNCFNGILDIASIEPFIKDCLELAVCIEGCSVVFVNRLCNSAAHELAQAAKTLGSRAWMGNAPLKDWSLFSSSLFI</sequence>
<reference evidence="1" key="1">
    <citation type="submission" date="2023-10" db="EMBL/GenBank/DDBJ databases">
        <authorList>
            <person name="Rodriguez Cubillos JULIANA M."/>
            <person name="De Vega J."/>
        </authorList>
    </citation>
    <scope>NUCLEOTIDE SEQUENCE</scope>
</reference>
<comment type="caution">
    <text evidence="1">The sequence shown here is derived from an EMBL/GenBank/DDBJ whole genome shotgun (WGS) entry which is preliminary data.</text>
</comment>
<organism evidence="1 2">
    <name type="scientific">Trifolium pratense</name>
    <name type="common">Red clover</name>
    <dbReference type="NCBI Taxonomy" id="57577"/>
    <lineage>
        <taxon>Eukaryota</taxon>
        <taxon>Viridiplantae</taxon>
        <taxon>Streptophyta</taxon>
        <taxon>Embryophyta</taxon>
        <taxon>Tracheophyta</taxon>
        <taxon>Spermatophyta</taxon>
        <taxon>Magnoliopsida</taxon>
        <taxon>eudicotyledons</taxon>
        <taxon>Gunneridae</taxon>
        <taxon>Pentapetalae</taxon>
        <taxon>rosids</taxon>
        <taxon>fabids</taxon>
        <taxon>Fabales</taxon>
        <taxon>Fabaceae</taxon>
        <taxon>Papilionoideae</taxon>
        <taxon>50 kb inversion clade</taxon>
        <taxon>NPAAA clade</taxon>
        <taxon>Hologalegina</taxon>
        <taxon>IRL clade</taxon>
        <taxon>Trifolieae</taxon>
        <taxon>Trifolium</taxon>
    </lineage>
</organism>
<keyword evidence="2" id="KW-1185">Reference proteome</keyword>
<name>A0ACB0J1I5_TRIPR</name>
<accession>A0ACB0J1I5</accession>
<dbReference type="EMBL" id="CASHSV030000024">
    <property type="protein sequence ID" value="CAJ2638763.1"/>
    <property type="molecule type" value="Genomic_DNA"/>
</dbReference>